<evidence type="ECO:0000256" key="8">
    <source>
        <dbReference type="ARBA" id="ARBA00023065"/>
    </source>
</evidence>
<proteinExistence type="inferred from homology"/>
<keyword evidence="8" id="KW-0406">Ion transport</keyword>
<dbReference type="Gene3D" id="2.30.30.40">
    <property type="entry name" value="SH3 Domains"/>
    <property type="match status" value="1"/>
</dbReference>
<dbReference type="Pfam" id="PF00625">
    <property type="entry name" value="Guanylate_kin"/>
    <property type="match status" value="1"/>
</dbReference>
<keyword evidence="9" id="KW-0407">Ion channel</keyword>
<feature type="region of interest" description="Disordered" evidence="10">
    <location>
        <begin position="420"/>
        <end position="543"/>
    </location>
</feature>
<dbReference type="AlphaFoldDB" id="A0A0R3WZB4"/>
<dbReference type="STRING" id="6205.A0A0R3WZB4"/>
<protein>
    <submittedName>
        <fullName evidence="14">GuKc domain-containing protein</fullName>
    </submittedName>
</protein>
<evidence type="ECO:0000256" key="4">
    <source>
        <dbReference type="ARBA" id="ARBA00022553"/>
    </source>
</evidence>
<evidence type="ECO:0000256" key="1">
    <source>
        <dbReference type="ARBA" id="ARBA00010836"/>
    </source>
</evidence>
<evidence type="ECO:0000256" key="9">
    <source>
        <dbReference type="ARBA" id="ARBA00023303"/>
    </source>
</evidence>
<evidence type="ECO:0000313" key="12">
    <source>
        <dbReference type="EMBL" id="VDM30254.1"/>
    </source>
</evidence>
<reference evidence="14" key="1">
    <citation type="submission" date="2016-04" db="UniProtKB">
        <authorList>
            <consortium name="WormBaseParasite"/>
        </authorList>
    </citation>
    <scope>IDENTIFICATION</scope>
</reference>
<dbReference type="PANTHER" id="PTHR11824">
    <property type="entry name" value="VOLTAGE-DEPENDENT CALCIUM CHANNEL BETA SUBUNIT"/>
    <property type="match status" value="1"/>
</dbReference>
<dbReference type="OrthoDB" id="5962384at2759"/>
<gene>
    <name evidence="12" type="ORF">TTAC_LOCUS6106</name>
</gene>
<keyword evidence="2" id="KW-0728">SH3 domain</keyword>
<name>A0A0R3WZB4_HYDTA</name>
<comment type="similarity">
    <text evidence="1">Belongs to the calcium channel beta subunit family.</text>
</comment>
<evidence type="ECO:0000313" key="14">
    <source>
        <dbReference type="WBParaSite" id="TTAC_0000612101-mRNA-1"/>
    </source>
</evidence>
<keyword evidence="5" id="KW-0109">Calcium transport</keyword>
<feature type="compositionally biased region" description="Acidic residues" evidence="10">
    <location>
        <begin position="492"/>
        <end position="543"/>
    </location>
</feature>
<dbReference type="InterPro" id="IPR027417">
    <property type="entry name" value="P-loop_NTPase"/>
</dbReference>
<evidence type="ECO:0000256" key="6">
    <source>
        <dbReference type="ARBA" id="ARBA00022837"/>
    </source>
</evidence>
<feature type="compositionally biased region" description="Basic and acidic residues" evidence="10">
    <location>
        <begin position="463"/>
        <end position="491"/>
    </location>
</feature>
<dbReference type="InterPro" id="IPR000584">
    <property type="entry name" value="VDCC_L_bsu"/>
</dbReference>
<feature type="compositionally biased region" description="Polar residues" evidence="10">
    <location>
        <begin position="145"/>
        <end position="167"/>
    </location>
</feature>
<evidence type="ECO:0000256" key="3">
    <source>
        <dbReference type="ARBA" id="ARBA00022448"/>
    </source>
</evidence>
<organism evidence="14">
    <name type="scientific">Hydatigena taeniaeformis</name>
    <name type="common">Feline tapeworm</name>
    <name type="synonym">Taenia taeniaeformis</name>
    <dbReference type="NCBI Taxonomy" id="6205"/>
    <lineage>
        <taxon>Eukaryota</taxon>
        <taxon>Metazoa</taxon>
        <taxon>Spiralia</taxon>
        <taxon>Lophotrochozoa</taxon>
        <taxon>Platyhelminthes</taxon>
        <taxon>Cestoda</taxon>
        <taxon>Eucestoda</taxon>
        <taxon>Cyclophyllidea</taxon>
        <taxon>Taeniidae</taxon>
        <taxon>Hydatigera</taxon>
    </lineage>
</organism>
<feature type="region of interest" description="Disordered" evidence="10">
    <location>
        <begin position="145"/>
        <end position="194"/>
    </location>
</feature>
<sequence>MIGARSDSIYSSKSTSFERQDSERSVPSSQLSFDGEDDDDDGSKSLDAEAERLELERLAKEQLEKARVSSVVFAVRTNVSFDGSACVDGPLPGHVVSFQLKDFLHIKEKFNNEWWIGRLVKENSDVGFIPSPAKLEYLRTRSRPSKSISKGNFDSSSLPRTSASRASTPPGDTDGEGRGDENEQSSRIKSVSNSKASRKTFFKKTDNIPPYEVVPTMRPVVLIGPSLKGYEVTDMMQKALFDFLKHRFEGRIIITRVTADISLAKRSLLNNPTRRAIMDKASTRNQSFEVQQEIERIFDLARTQQLVVLDCDTINHPSQLAKTSLAPVNVYVKVSSTKVLQRLIKTRGKSQSRNMNVQMVAAEKLLQCTNDQFDVILEENQLQDACEHLAEYLEAYWRASHPAIGNTAKAERVLGISGQMSTASVPSMEKARSPTPEDRVSLLSPLSEDASDATESAPIQERISSRWQREGGRNDYDGRWERKMGEMRTGDEVEIEEEEVEEEEEAMNVEAENDVEDLEDEDENEEEEEEEEEEYLNSSEYDEEAPQLTDYYRGSYQPIGQGQHKLPLVHPRQIISPSIHMGVGSSSGSRYHHLHPSQNYPQHHQPQQRHPVPLNKLYWEEREGDVSYSDEDERMVFPTKVLQPLIKTRGKSQPRNMNVQMVAAEKLRQCTNVSVPVIPLVIGRANLSSIG</sequence>
<keyword evidence="3" id="KW-0813">Transport</keyword>
<keyword evidence="4" id="KW-0597">Phosphoprotein</keyword>
<reference evidence="12 13" key="2">
    <citation type="submission" date="2018-11" db="EMBL/GenBank/DDBJ databases">
        <authorList>
            <consortium name="Pathogen Informatics"/>
        </authorList>
    </citation>
    <scope>NUCLEOTIDE SEQUENCE [LARGE SCALE GENOMIC DNA]</scope>
</reference>
<dbReference type="Gene3D" id="3.40.50.300">
    <property type="entry name" value="P-loop containing nucleotide triphosphate hydrolases"/>
    <property type="match status" value="2"/>
</dbReference>
<feature type="region of interest" description="Disordered" evidence="10">
    <location>
        <begin position="1"/>
        <end position="47"/>
    </location>
</feature>
<evidence type="ECO:0000256" key="10">
    <source>
        <dbReference type="SAM" id="MobiDB-lite"/>
    </source>
</evidence>
<dbReference type="SUPFAM" id="SSF52540">
    <property type="entry name" value="P-loop containing nucleoside triphosphate hydrolases"/>
    <property type="match status" value="1"/>
</dbReference>
<dbReference type="PRINTS" id="PR01626">
    <property type="entry name" value="LCACHANNELB"/>
</dbReference>
<dbReference type="InterPro" id="IPR008145">
    <property type="entry name" value="GK/Ca_channel_bsu"/>
</dbReference>
<evidence type="ECO:0000313" key="13">
    <source>
        <dbReference type="Proteomes" id="UP000274429"/>
    </source>
</evidence>
<dbReference type="GO" id="GO:0005891">
    <property type="term" value="C:voltage-gated calcium channel complex"/>
    <property type="evidence" value="ECO:0007669"/>
    <property type="project" value="InterPro"/>
</dbReference>
<evidence type="ECO:0000259" key="11">
    <source>
        <dbReference type="SMART" id="SM00072"/>
    </source>
</evidence>
<evidence type="ECO:0000256" key="2">
    <source>
        <dbReference type="ARBA" id="ARBA00022443"/>
    </source>
</evidence>
<evidence type="ECO:0000256" key="7">
    <source>
        <dbReference type="ARBA" id="ARBA00022882"/>
    </source>
</evidence>
<feature type="domain" description="Guanylate kinase/L-type calcium channel beta subunit" evidence="11">
    <location>
        <begin position="216"/>
        <end position="397"/>
    </location>
</feature>
<dbReference type="SUPFAM" id="SSF50044">
    <property type="entry name" value="SH3-domain"/>
    <property type="match status" value="1"/>
</dbReference>
<dbReference type="SMART" id="SM00072">
    <property type="entry name" value="GuKc"/>
    <property type="match status" value="1"/>
</dbReference>
<keyword evidence="6" id="KW-0106">Calcium</keyword>
<dbReference type="CDD" id="cd11863">
    <property type="entry name" value="SH3_CACNB"/>
    <property type="match status" value="1"/>
</dbReference>
<feature type="compositionally biased region" description="Basic and acidic residues" evidence="10">
    <location>
        <begin position="429"/>
        <end position="440"/>
    </location>
</feature>
<dbReference type="Proteomes" id="UP000274429">
    <property type="component" value="Unassembled WGS sequence"/>
</dbReference>
<dbReference type="WBParaSite" id="TTAC_0000612101-mRNA-1">
    <property type="protein sequence ID" value="TTAC_0000612101-mRNA-1"/>
    <property type="gene ID" value="TTAC_0000612101"/>
</dbReference>
<dbReference type="GO" id="GO:0005245">
    <property type="term" value="F:voltage-gated calcium channel activity"/>
    <property type="evidence" value="ECO:0007669"/>
    <property type="project" value="InterPro"/>
</dbReference>
<dbReference type="InterPro" id="IPR036028">
    <property type="entry name" value="SH3-like_dom_sf"/>
</dbReference>
<dbReference type="FunFam" id="3.40.50.300:FF:000023">
    <property type="entry name" value="Voltage-dependent L-type calcium channel subunit beta-2"/>
    <property type="match status" value="1"/>
</dbReference>
<keyword evidence="13" id="KW-1185">Reference proteome</keyword>
<accession>A0A0R3WZB4</accession>
<evidence type="ECO:0000256" key="5">
    <source>
        <dbReference type="ARBA" id="ARBA00022568"/>
    </source>
</evidence>
<feature type="compositionally biased region" description="Basic and acidic residues" evidence="10">
    <location>
        <begin position="175"/>
        <end position="186"/>
    </location>
</feature>
<keyword evidence="7" id="KW-0851">Voltage-gated channel</keyword>
<dbReference type="EMBL" id="UYWX01020293">
    <property type="protein sequence ID" value="VDM30254.1"/>
    <property type="molecule type" value="Genomic_DNA"/>
</dbReference>